<protein>
    <submittedName>
        <fullName evidence="3">Uncharacterized protein</fullName>
    </submittedName>
</protein>
<dbReference type="AlphaFoldDB" id="A0A7Z9BJZ2"/>
<feature type="coiled-coil region" evidence="1">
    <location>
        <begin position="293"/>
        <end position="320"/>
    </location>
</feature>
<organism evidence="3 4">
    <name type="scientific">Planktothrix serta PCC 8927</name>
    <dbReference type="NCBI Taxonomy" id="671068"/>
    <lineage>
        <taxon>Bacteria</taxon>
        <taxon>Bacillati</taxon>
        <taxon>Cyanobacteriota</taxon>
        <taxon>Cyanophyceae</taxon>
        <taxon>Oscillatoriophycideae</taxon>
        <taxon>Oscillatoriales</taxon>
        <taxon>Microcoleaceae</taxon>
        <taxon>Planktothrix</taxon>
    </lineage>
</organism>
<dbReference type="Gene3D" id="1.20.120.330">
    <property type="entry name" value="Nucleotidyltransferases domain 2"/>
    <property type="match status" value="1"/>
</dbReference>
<feature type="coiled-coil region" evidence="1">
    <location>
        <begin position="364"/>
        <end position="413"/>
    </location>
</feature>
<reference evidence="3" key="1">
    <citation type="submission" date="2019-10" db="EMBL/GenBank/DDBJ databases">
        <authorList>
            <consortium name="Genoscope - CEA"/>
            <person name="William W."/>
        </authorList>
    </citation>
    <scope>NUCLEOTIDE SEQUENCE [LARGE SCALE GENOMIC DNA]</scope>
    <source>
        <strain evidence="3">BBR_PRJEB10992</strain>
    </source>
</reference>
<dbReference type="EMBL" id="CZCU02000099">
    <property type="protein sequence ID" value="VXD13965.1"/>
    <property type="molecule type" value="Genomic_DNA"/>
</dbReference>
<comment type="caution">
    <text evidence="3">The sequence shown here is derived from an EMBL/GenBank/DDBJ whole genome shotgun (WGS) entry which is preliminary data.</text>
</comment>
<proteinExistence type="predicted"/>
<dbReference type="Proteomes" id="UP000184550">
    <property type="component" value="Unassembled WGS sequence"/>
</dbReference>
<evidence type="ECO:0000256" key="1">
    <source>
        <dbReference type="SAM" id="Coils"/>
    </source>
</evidence>
<dbReference type="RefSeq" id="WP_083618623.1">
    <property type="nucleotide sequence ID" value="NZ_LR734844.1"/>
</dbReference>
<evidence type="ECO:0000313" key="3">
    <source>
        <dbReference type="EMBL" id="VXD13965.1"/>
    </source>
</evidence>
<feature type="compositionally biased region" description="Basic and acidic residues" evidence="2">
    <location>
        <begin position="136"/>
        <end position="167"/>
    </location>
</feature>
<dbReference type="InterPro" id="IPR047813">
    <property type="entry name" value="HmpF"/>
</dbReference>
<feature type="compositionally biased region" description="Low complexity" evidence="2">
    <location>
        <begin position="181"/>
        <end position="201"/>
    </location>
</feature>
<gene>
    <name evidence="3" type="ORF">PL8927_270208</name>
</gene>
<accession>A0A7Z9BJZ2</accession>
<dbReference type="NCBIfam" id="NF038350">
    <property type="entry name" value="taxis_HmpF"/>
    <property type="match status" value="1"/>
</dbReference>
<sequence length="580" mass="67589">MLYLAEVQKQSSKFGLGGGRTELKLLACQRGENNWSAVSGDEIILAEDANNFKDGTLVLVDLNTGKQVQRIQEAARQLVGILQDFSRLQEKFKTQQEEIEQWKESLTYQSQELNRREMEMEARREQMEQLEEELERLEQQRQEIDRSREDSSRLRSEIDQARQDIETTRQQLQDQRKQLEEQQAQLQATPSLSSEQSERLQSLLNQLSNPVSISPLQTQLHQSLERVTSAQSWLEQYQQRLQAQRSEAEQLQQTLDNTTPTLKQQWQQWQQAQDALIQNRSELASQQQLLQTKQDYAQTLQTLIQNRQTLLEQLQELASRQSEDDPVAVSVKVDVQALEAMPLDQLQAEVHKLQQEWDRWSGFVKEQEEELRYKLEDIGELQEKLKSANDADRESLQTELSDEQDAYQMLNETLVGQRRTLKEREEHKTQYQTVLLRRQGLSPATAGGAVDFKSVIANLETQQREQQQQLQTLETELQQLRSSLDQKQTEVNGQVQQQEQTRQQLETQDQSWIEQQRRVAELGGRISLYQEMLQPIQDSWNQVRQHLDQTTAELNQLLEMSNAQTQATSQLRQVLSVISN</sequence>
<keyword evidence="1" id="KW-0175">Coiled coil</keyword>
<name>A0A7Z9BJZ2_9CYAN</name>
<feature type="region of interest" description="Disordered" evidence="2">
    <location>
        <begin position="135"/>
        <end position="201"/>
    </location>
</feature>
<evidence type="ECO:0000256" key="2">
    <source>
        <dbReference type="SAM" id="MobiDB-lite"/>
    </source>
</evidence>
<feature type="coiled-coil region" evidence="1">
    <location>
        <begin position="456"/>
        <end position="515"/>
    </location>
</feature>
<keyword evidence="4" id="KW-1185">Reference proteome</keyword>
<dbReference type="OrthoDB" id="559923at2"/>
<evidence type="ECO:0000313" key="4">
    <source>
        <dbReference type="Proteomes" id="UP000184550"/>
    </source>
</evidence>